<protein>
    <submittedName>
        <fullName evidence="2">Uncharacterized protein</fullName>
    </submittedName>
</protein>
<keyword evidence="1" id="KW-1133">Transmembrane helix</keyword>
<comment type="caution">
    <text evidence="2">The sequence shown here is derived from an EMBL/GenBank/DDBJ whole genome shotgun (WGS) entry which is preliminary data.</text>
</comment>
<evidence type="ECO:0000313" key="2">
    <source>
        <dbReference type="EMBL" id="KKK80764.1"/>
    </source>
</evidence>
<dbReference type="EMBL" id="LAZR01053430">
    <property type="protein sequence ID" value="KKK80764.1"/>
    <property type="molecule type" value="Genomic_DNA"/>
</dbReference>
<accession>A0A0F9AQL7</accession>
<feature type="transmembrane region" description="Helical" evidence="1">
    <location>
        <begin position="329"/>
        <end position="348"/>
    </location>
</feature>
<organism evidence="2">
    <name type="scientific">marine sediment metagenome</name>
    <dbReference type="NCBI Taxonomy" id="412755"/>
    <lineage>
        <taxon>unclassified sequences</taxon>
        <taxon>metagenomes</taxon>
        <taxon>ecological metagenomes</taxon>
    </lineage>
</organism>
<sequence length="366" mass="38882">MVAYKPFTIFDKKQGQIGARDPWLLPQDAFVEMQNCHLDQGVLEKRRGRSQFAQIFHRITSEVIDSTPNGTLDEFSGTLGTIPLTSNSIIITATHKTTGLIETITPTSGDAEILEGDDGAAGTINYTTGDWTLDFDGSTNVPANGSEITATYIDATAPGDPIMGIKNYFDGDTETTLAFDYTRAHKYDTSSSLFLDMTRLKIHFKPGGVQDTAPVIGDVCTGGTTGATGTFIGGSQTATEIKVTHSGIDMFRGDETVTGSLSGATVPVGEVVIGQIEEAGRARTGTRLRNALDGFGAWLGVSGNILGGFALFLFFAITAGFVFTATGNVHGAILVSLPVILMGNYMGLTQLNFEGLNKIEVAIKRI</sequence>
<reference evidence="2" key="1">
    <citation type="journal article" date="2015" name="Nature">
        <title>Complex archaea that bridge the gap between prokaryotes and eukaryotes.</title>
        <authorList>
            <person name="Spang A."/>
            <person name="Saw J.H."/>
            <person name="Jorgensen S.L."/>
            <person name="Zaremba-Niedzwiedzka K."/>
            <person name="Martijn J."/>
            <person name="Lind A.E."/>
            <person name="van Eijk R."/>
            <person name="Schleper C."/>
            <person name="Guy L."/>
            <person name="Ettema T.J."/>
        </authorList>
    </citation>
    <scope>NUCLEOTIDE SEQUENCE</scope>
</reference>
<feature type="transmembrane region" description="Helical" evidence="1">
    <location>
        <begin position="297"/>
        <end position="323"/>
    </location>
</feature>
<gene>
    <name evidence="2" type="ORF">LCGC14_2820240</name>
</gene>
<keyword evidence="1" id="KW-0812">Transmembrane</keyword>
<dbReference type="AlphaFoldDB" id="A0A0F9AQL7"/>
<feature type="non-terminal residue" evidence="2">
    <location>
        <position position="366"/>
    </location>
</feature>
<proteinExistence type="predicted"/>
<name>A0A0F9AQL7_9ZZZZ</name>
<evidence type="ECO:0000256" key="1">
    <source>
        <dbReference type="SAM" id="Phobius"/>
    </source>
</evidence>
<keyword evidence="1" id="KW-0472">Membrane</keyword>